<evidence type="ECO:0000256" key="5">
    <source>
        <dbReference type="ARBA" id="ARBA00022741"/>
    </source>
</evidence>
<dbReference type="GeneID" id="27689919"/>
<dbReference type="eggNOG" id="KOG0437">
    <property type="taxonomic scope" value="Eukaryota"/>
</dbReference>
<dbReference type="Proteomes" id="UP000053201">
    <property type="component" value="Unassembled WGS sequence"/>
</dbReference>
<evidence type="ECO:0000259" key="15">
    <source>
        <dbReference type="Pfam" id="PF24810"/>
    </source>
</evidence>
<dbReference type="GO" id="GO:0005737">
    <property type="term" value="C:cytoplasm"/>
    <property type="evidence" value="ECO:0007669"/>
    <property type="project" value="UniProtKB-SubCell"/>
</dbReference>
<dbReference type="GO" id="GO:1903432">
    <property type="term" value="P:regulation of TORC1 signaling"/>
    <property type="evidence" value="ECO:0007669"/>
    <property type="project" value="EnsemblFungi"/>
</dbReference>
<keyword evidence="4 11" id="KW-0436">Ligase</keyword>
<dbReference type="InterPro" id="IPR014729">
    <property type="entry name" value="Rossmann-like_a/b/a_fold"/>
</dbReference>
<dbReference type="InterPro" id="IPR009080">
    <property type="entry name" value="tRNAsynth_Ia_anticodon-bd"/>
</dbReference>
<dbReference type="OrthoDB" id="10249672at2759"/>
<dbReference type="GO" id="GO:0004823">
    <property type="term" value="F:leucine-tRNA ligase activity"/>
    <property type="evidence" value="ECO:0007669"/>
    <property type="project" value="UniProtKB-EC"/>
</dbReference>
<dbReference type="OMA" id="KFIEWQF"/>
<dbReference type="EMBL" id="KQ257461">
    <property type="protein sequence ID" value="KNC98228.1"/>
    <property type="molecule type" value="Genomic_DNA"/>
</dbReference>
<dbReference type="CDD" id="cd07959">
    <property type="entry name" value="Anticodon_Ia_Leu_AEc"/>
    <property type="match status" value="1"/>
</dbReference>
<dbReference type="Gene3D" id="3.40.50.620">
    <property type="entry name" value="HUPs"/>
    <property type="match status" value="1"/>
</dbReference>
<dbReference type="InParanoid" id="A0A0L0HBV6"/>
<evidence type="ECO:0000256" key="3">
    <source>
        <dbReference type="ARBA" id="ARBA00013164"/>
    </source>
</evidence>
<comment type="catalytic activity">
    <reaction evidence="10">
        <text>tRNA(Leu) + L-leucine + ATP = L-leucyl-tRNA(Leu) + AMP + diphosphate</text>
        <dbReference type="Rhea" id="RHEA:11688"/>
        <dbReference type="Rhea" id="RHEA-COMP:9613"/>
        <dbReference type="Rhea" id="RHEA-COMP:9622"/>
        <dbReference type="ChEBI" id="CHEBI:30616"/>
        <dbReference type="ChEBI" id="CHEBI:33019"/>
        <dbReference type="ChEBI" id="CHEBI:57427"/>
        <dbReference type="ChEBI" id="CHEBI:78442"/>
        <dbReference type="ChEBI" id="CHEBI:78494"/>
        <dbReference type="ChEBI" id="CHEBI:456215"/>
        <dbReference type="EC" id="6.1.1.4"/>
    </reaction>
</comment>
<evidence type="ECO:0000256" key="10">
    <source>
        <dbReference type="ARBA" id="ARBA00047469"/>
    </source>
</evidence>
<feature type="domain" description="Aminoacyl-tRNA synthetase class Ia" evidence="13">
    <location>
        <begin position="40"/>
        <end position="121"/>
    </location>
</feature>
<dbReference type="SUPFAM" id="SSF47323">
    <property type="entry name" value="Anticodon-binding domain of a subclass of class I aminoacyl-tRNA synthetases"/>
    <property type="match status" value="1"/>
</dbReference>
<protein>
    <recommendedName>
        <fullName evidence="3">leucine--tRNA ligase</fullName>
        <ecNumber evidence="3">6.1.1.4</ecNumber>
    </recommendedName>
    <alternativeName>
        <fullName evidence="9">Leucyl-tRNA synthetase</fullName>
    </alternativeName>
</protein>
<evidence type="ECO:0000313" key="17">
    <source>
        <dbReference type="Proteomes" id="UP000053201"/>
    </source>
</evidence>
<dbReference type="InterPro" id="IPR013155">
    <property type="entry name" value="M/V/L/I-tRNA-synth_anticd-bd"/>
</dbReference>
<keyword evidence="7 11" id="KW-0648">Protein biosynthesis</keyword>
<dbReference type="GO" id="GO:0006429">
    <property type="term" value="P:leucyl-tRNA aminoacylation"/>
    <property type="evidence" value="ECO:0007669"/>
    <property type="project" value="EnsemblFungi"/>
</dbReference>
<dbReference type="Gene3D" id="3.90.740.10">
    <property type="entry name" value="Valyl/Leucyl/Isoleucyl-tRNA synthetase, editing domain"/>
    <property type="match status" value="1"/>
</dbReference>
<accession>A0A0L0HBV6</accession>
<evidence type="ECO:0000256" key="7">
    <source>
        <dbReference type="ARBA" id="ARBA00022917"/>
    </source>
</evidence>
<feature type="region of interest" description="Disordered" evidence="12">
    <location>
        <begin position="1105"/>
        <end position="1128"/>
    </location>
</feature>
<dbReference type="Pfam" id="PF08264">
    <property type="entry name" value="Anticodon_1"/>
    <property type="match status" value="1"/>
</dbReference>
<dbReference type="InterPro" id="IPR002300">
    <property type="entry name" value="aa-tRNA-synth_Ia"/>
</dbReference>
<evidence type="ECO:0000256" key="11">
    <source>
        <dbReference type="RuleBase" id="RU363035"/>
    </source>
</evidence>
<name>A0A0L0HBV6_SPIPD</name>
<evidence type="ECO:0000256" key="12">
    <source>
        <dbReference type="SAM" id="MobiDB-lite"/>
    </source>
</evidence>
<dbReference type="Pfam" id="PF00133">
    <property type="entry name" value="tRNA-synt_1"/>
    <property type="match status" value="2"/>
</dbReference>
<evidence type="ECO:0000256" key="4">
    <source>
        <dbReference type="ARBA" id="ARBA00022598"/>
    </source>
</evidence>
<evidence type="ECO:0000256" key="1">
    <source>
        <dbReference type="ARBA" id="ARBA00004496"/>
    </source>
</evidence>
<keyword evidence="8 11" id="KW-0030">Aminoacyl-tRNA synthetase</keyword>
<dbReference type="STRING" id="645134.A0A0L0HBV6"/>
<evidence type="ECO:0000259" key="14">
    <source>
        <dbReference type="Pfam" id="PF08264"/>
    </source>
</evidence>
<organism evidence="16 17">
    <name type="scientific">Spizellomyces punctatus (strain DAOM BR117)</name>
    <dbReference type="NCBI Taxonomy" id="645134"/>
    <lineage>
        <taxon>Eukaryota</taxon>
        <taxon>Fungi</taxon>
        <taxon>Fungi incertae sedis</taxon>
        <taxon>Chytridiomycota</taxon>
        <taxon>Chytridiomycota incertae sedis</taxon>
        <taxon>Chytridiomycetes</taxon>
        <taxon>Spizellomycetales</taxon>
        <taxon>Spizellomycetaceae</taxon>
        <taxon>Spizellomyces</taxon>
    </lineage>
</organism>
<comment type="similarity">
    <text evidence="2 11">Belongs to the class-I aminoacyl-tRNA synthetase family.</text>
</comment>
<dbReference type="Gene3D" id="1.10.730.10">
    <property type="entry name" value="Isoleucyl-tRNA Synthetase, Domain 1"/>
    <property type="match status" value="1"/>
</dbReference>
<evidence type="ECO:0000256" key="8">
    <source>
        <dbReference type="ARBA" id="ARBA00023146"/>
    </source>
</evidence>
<dbReference type="VEuPathDB" id="FungiDB:SPPG_06628"/>
<dbReference type="InterPro" id="IPR055416">
    <property type="entry name" value="RBD_LARS1"/>
</dbReference>
<sequence>MAPNTTPVTVTSTTSHVTVAEERKGTAKLEALQKAEEWAQQKWDSERPFEVNAPAPGEPVPPKFMGTFPFPYMNGMLHLGHSFSLSKLEFASGYERLKGKRVLFPFGFHVTGMPIKACADKLKKEIDMFGPDFEGFKEEDEAKEEAKPVVAAAAPTDPTKITKKHGKANAKSTGLKYQFQIMRSMGIPNEEIKNFADSKHWLYYFPPMAIEDLKAFGLSVDWRRSFFTTDINPYFDSFVRWQFNKLRSSNPAKVKFGERYTIYSPLDGQPCMDHDRATGEGVGVQEYTGIKLQVLLKDLIDTPEAERDEVKGVPVGKALTSPQILEALGNRKLYLVAATLRPETMYGQTNCYVGVDITYGIYAVNDSEAWVCTERSARNMAFQKLFQEVGVIKKLGELKGSDLIGVPLNAPLSKYEKVYTLPMEGVLVTKGTGVVTSVPSDSPDDYITLQDLKKKAAYYNVQPKWVEPFFDSFPSIIRTPNYGDRAAEAAVKKLKINSQKDKVQLAEAKAEVYKEGFYQGTMIVGDFAGKSVQEAKTLIRAQLIEQGVAFPYCEPEGLVVSRSGDECVVTLAPQWYMDYGEESWKKLAEECLANMETFSTETRNQFEKTLDWLGQWACSRSFGLGSRLPWDPQYLIESLSDSTIYMAYYTVSHLLHGGTLDGSKPGAANVKAEQMTDNVWDYILLDGPKPADTTVPQETLDRMRREFKYFYPLDLRVSGKDLVNNHLSFFIYNHTAIFPKESWPKGVRANGHLLLNNEKMSKSTGNFMTLRDALKVYGADATRFALADAGDGVEDANFLEKTADDAILKLFTEREWVEEVLTQVAEGKMRKGAYSWNDTVFEAEINKFIGEVEKAYTSMLYRDALKLAFYELSNARSEYRKATTGQGVGSMALEGETYEGMHEDLIVRYIEVQALMLAPITPHWSEYIWSTLLKKPESIKKALWPKQTAEPNESLLAAAAYIRGMASKVRSAEDQAARKKQKKGAVDKVEKIGKLRLYVASSFPAWQDEAVAVLKETWDESTGKFQGNEKQALIAKGLMKNKAVMPFVASIKQAVEAQGPVAFDRKLSFNELETLQLNLDYIRRELAVLKVTSVELVDQKAAAAPPYDAEDAKKADNAVPGQPTYRLL</sequence>
<dbReference type="PROSITE" id="PS00178">
    <property type="entry name" value="AA_TRNA_LIGASE_I"/>
    <property type="match status" value="1"/>
</dbReference>
<dbReference type="NCBIfam" id="TIGR00395">
    <property type="entry name" value="leuS_arch"/>
    <property type="match status" value="1"/>
</dbReference>
<comment type="subcellular location">
    <subcellularLocation>
        <location evidence="1">Cytoplasm</location>
    </subcellularLocation>
</comment>
<evidence type="ECO:0000259" key="13">
    <source>
        <dbReference type="Pfam" id="PF00133"/>
    </source>
</evidence>
<dbReference type="RefSeq" id="XP_016606268.1">
    <property type="nucleotide sequence ID" value="XM_016754828.1"/>
</dbReference>
<dbReference type="EC" id="6.1.1.4" evidence="3"/>
<keyword evidence="5 11" id="KW-0547">Nucleotide-binding</keyword>
<proteinExistence type="inferred from homology"/>
<dbReference type="FunCoup" id="A0A0L0HBV6">
    <property type="interactions" value="706"/>
</dbReference>
<dbReference type="SUPFAM" id="SSF50677">
    <property type="entry name" value="ValRS/IleRS/LeuRS editing domain"/>
    <property type="match status" value="1"/>
</dbReference>
<evidence type="ECO:0000256" key="9">
    <source>
        <dbReference type="ARBA" id="ARBA00030520"/>
    </source>
</evidence>
<dbReference type="SUPFAM" id="SSF52374">
    <property type="entry name" value="Nucleotidylyl transferase"/>
    <property type="match status" value="1"/>
</dbReference>
<dbReference type="InterPro" id="IPR001412">
    <property type="entry name" value="aa-tRNA-synth_I_CS"/>
</dbReference>
<dbReference type="FunFam" id="3.90.740.10:FF:000001">
    <property type="entry name" value="Leucine--tRNA ligase, cytoplasmic"/>
    <property type="match status" value="1"/>
</dbReference>
<feature type="domain" description="Methionyl/Valyl/Leucyl/Isoleucyl-tRNA synthetase anticodon-binding" evidence="14">
    <location>
        <begin position="839"/>
        <end position="980"/>
    </location>
</feature>
<keyword evidence="6 11" id="KW-0067">ATP-binding</keyword>
<dbReference type="Pfam" id="PF24810">
    <property type="entry name" value="RBD_LARS1"/>
    <property type="match status" value="1"/>
</dbReference>
<evidence type="ECO:0000313" key="16">
    <source>
        <dbReference type="EMBL" id="KNC98228.1"/>
    </source>
</evidence>
<gene>
    <name evidence="16" type="ORF">SPPG_06628</name>
</gene>
<keyword evidence="17" id="KW-1185">Reference proteome</keyword>
<feature type="domain" description="Leucine--tRNA ligase RagD-binding" evidence="15">
    <location>
        <begin position="999"/>
        <end position="1067"/>
    </location>
</feature>
<dbReference type="InterPro" id="IPR009008">
    <property type="entry name" value="Val/Leu/Ile-tRNA-synth_edit"/>
</dbReference>
<dbReference type="PANTHER" id="PTHR45794:SF1">
    <property type="entry name" value="LEUCINE--TRNA LIGASE, CYTOPLASMIC"/>
    <property type="match status" value="1"/>
</dbReference>
<reference evidence="16 17" key="1">
    <citation type="submission" date="2009-08" db="EMBL/GenBank/DDBJ databases">
        <title>The Genome Sequence of Spizellomyces punctatus strain DAOM BR117.</title>
        <authorList>
            <consortium name="The Broad Institute Genome Sequencing Platform"/>
            <person name="Russ C."/>
            <person name="Cuomo C."/>
            <person name="Shea T."/>
            <person name="Young S.K."/>
            <person name="Zeng Q."/>
            <person name="Koehrsen M."/>
            <person name="Haas B."/>
            <person name="Borodovsky M."/>
            <person name="Guigo R."/>
            <person name="Alvarado L."/>
            <person name="Berlin A."/>
            <person name="Bochicchio J."/>
            <person name="Borenstein D."/>
            <person name="Chapman S."/>
            <person name="Chen Z."/>
            <person name="Engels R."/>
            <person name="Freedman E."/>
            <person name="Gellesch M."/>
            <person name="Goldberg J."/>
            <person name="Griggs A."/>
            <person name="Gujja S."/>
            <person name="Heiman D."/>
            <person name="Hepburn T."/>
            <person name="Howarth C."/>
            <person name="Jen D."/>
            <person name="Larson L."/>
            <person name="Lewis B."/>
            <person name="Mehta T."/>
            <person name="Park D."/>
            <person name="Pearson M."/>
            <person name="Roberts A."/>
            <person name="Saif S."/>
            <person name="Shenoy N."/>
            <person name="Sisk P."/>
            <person name="Stolte C."/>
            <person name="Sykes S."/>
            <person name="Thomson T."/>
            <person name="Walk T."/>
            <person name="White J."/>
            <person name="Yandava C."/>
            <person name="Burger G."/>
            <person name="Gray M.W."/>
            <person name="Holland P.W.H."/>
            <person name="King N."/>
            <person name="Lang F.B.F."/>
            <person name="Roger A.J."/>
            <person name="Ruiz-Trillo I."/>
            <person name="Lander E."/>
            <person name="Nusbaum C."/>
        </authorList>
    </citation>
    <scope>NUCLEOTIDE SEQUENCE [LARGE SCALE GENOMIC DNA]</scope>
    <source>
        <strain evidence="16 17">DAOM BR117</strain>
    </source>
</reference>
<dbReference type="PANTHER" id="PTHR45794">
    <property type="entry name" value="LEUCYL-TRNA SYNTHETASE"/>
    <property type="match status" value="1"/>
</dbReference>
<evidence type="ECO:0000256" key="6">
    <source>
        <dbReference type="ARBA" id="ARBA00022840"/>
    </source>
</evidence>
<dbReference type="AlphaFoldDB" id="A0A0L0HBV6"/>
<dbReference type="GO" id="GO:1990825">
    <property type="term" value="F:sequence-specific mRNA binding"/>
    <property type="evidence" value="ECO:0007669"/>
    <property type="project" value="EnsemblFungi"/>
</dbReference>
<dbReference type="InterPro" id="IPR004493">
    <property type="entry name" value="Leu-tRNA-synth_Ia_arc/euk"/>
</dbReference>
<feature type="domain" description="Aminoacyl-tRNA synthetase class Ia" evidence="13">
    <location>
        <begin position="199"/>
        <end position="797"/>
    </location>
</feature>
<evidence type="ECO:0000256" key="2">
    <source>
        <dbReference type="ARBA" id="ARBA00005594"/>
    </source>
</evidence>
<dbReference type="GO" id="GO:0005524">
    <property type="term" value="F:ATP binding"/>
    <property type="evidence" value="ECO:0007669"/>
    <property type="project" value="UniProtKB-KW"/>
</dbReference>
<dbReference type="GO" id="GO:0002161">
    <property type="term" value="F:aminoacyl-tRNA deacylase activity"/>
    <property type="evidence" value="ECO:0007669"/>
    <property type="project" value="InterPro"/>
</dbReference>